<organism evidence="3 4">
    <name type="scientific">Paraburkholderia ginsengisoli</name>
    <dbReference type="NCBI Taxonomy" id="311231"/>
    <lineage>
        <taxon>Bacteria</taxon>
        <taxon>Pseudomonadati</taxon>
        <taxon>Pseudomonadota</taxon>
        <taxon>Betaproteobacteria</taxon>
        <taxon>Burkholderiales</taxon>
        <taxon>Burkholderiaceae</taxon>
        <taxon>Paraburkholderia</taxon>
    </lineage>
</organism>
<dbReference type="Proteomes" id="UP000595610">
    <property type="component" value="Plasmid unnamed"/>
</dbReference>
<dbReference type="Pfam" id="PF07996">
    <property type="entry name" value="T4SS"/>
    <property type="match status" value="1"/>
</dbReference>
<evidence type="ECO:0000256" key="2">
    <source>
        <dbReference type="SAM" id="SignalP"/>
    </source>
</evidence>
<gene>
    <name evidence="3" type="ORF">I6I06_29000</name>
</gene>
<dbReference type="InterPro" id="IPR014158">
    <property type="entry name" value="T4SS_VirB5"/>
</dbReference>
<evidence type="ECO:0000256" key="1">
    <source>
        <dbReference type="SAM" id="Coils"/>
    </source>
</evidence>
<keyword evidence="3" id="KW-0614">Plasmid</keyword>
<geneLocation type="plasmid" evidence="3 4">
    <name>unnamed</name>
</geneLocation>
<dbReference type="AlphaFoldDB" id="A0A7T4TCA8"/>
<dbReference type="KEGG" id="pgis:I6I06_29000"/>
<protein>
    <recommendedName>
        <fullName evidence="5">Type IV secretion system protein VirB5</fullName>
    </recommendedName>
</protein>
<evidence type="ECO:0008006" key="5">
    <source>
        <dbReference type="Google" id="ProtNLM"/>
    </source>
</evidence>
<sequence length="222" mass="23111">MKFTTAGIMLVCAASQAAFATGIPTVNVIEQAQLTDSLANQTQELAKLDSQIKTLQNQYAAVIGSYGRGAQGLSSAVSAASVVPGSWQDVTSQQSSGAYGSVQAAVEKTIQTVAPSSFTDASVGSNYKMSTDSVRAGLAGGQSLYAEAQTHLTNFEQLAQQVDTTTNVKDAADLQNRMTAELGMAQSAQTKLQALNANLSANQLNASNQATASRQQFFGQTQ</sequence>
<dbReference type="RefSeq" id="WP_042329684.1">
    <property type="nucleotide sequence ID" value="NZ_CP066077.1"/>
</dbReference>
<keyword evidence="2" id="KW-0732">Signal</keyword>
<reference evidence="3 4" key="1">
    <citation type="submission" date="2020-12" db="EMBL/GenBank/DDBJ databases">
        <title>FDA dAtabase for Regulatory Grade micrObial Sequences (FDA-ARGOS): Supporting development and validation of Infectious Disease Dx tests.</title>
        <authorList>
            <person name="Nelson B."/>
            <person name="Plummer A."/>
            <person name="Tallon L."/>
            <person name="Sadzewicz L."/>
            <person name="Zhao X."/>
            <person name="Boylan J."/>
            <person name="Ott S."/>
            <person name="Bowen H."/>
            <person name="Vavikolanu K."/>
            <person name="Mehta A."/>
            <person name="Aluvathingal J."/>
            <person name="Nadendla S."/>
            <person name="Myers T."/>
            <person name="Yan Y."/>
            <person name="Sichtig H."/>
        </authorList>
    </citation>
    <scope>NUCLEOTIDE SEQUENCE [LARGE SCALE GENOMIC DNA]</scope>
    <source>
        <strain evidence="3 4">FDAARGOS_1049</strain>
        <plasmid evidence="3 4">unnamed</plasmid>
    </source>
</reference>
<feature type="signal peptide" evidence="2">
    <location>
        <begin position="1"/>
        <end position="20"/>
    </location>
</feature>
<evidence type="ECO:0000313" key="3">
    <source>
        <dbReference type="EMBL" id="QQC67860.1"/>
    </source>
</evidence>
<evidence type="ECO:0000313" key="4">
    <source>
        <dbReference type="Proteomes" id="UP000595610"/>
    </source>
</evidence>
<proteinExistence type="predicted"/>
<feature type="chain" id="PRO_5033065891" description="Type IV secretion system protein VirB5" evidence="2">
    <location>
        <begin position="21"/>
        <end position="222"/>
    </location>
</feature>
<dbReference type="Gene3D" id="1.20.58.430">
    <property type="entry name" value="Type IV secretion system, VirB5-domain"/>
    <property type="match status" value="1"/>
</dbReference>
<dbReference type="EMBL" id="CP066077">
    <property type="protein sequence ID" value="QQC67860.1"/>
    <property type="molecule type" value="Genomic_DNA"/>
</dbReference>
<accession>A0A7T4TCA8</accession>
<keyword evidence="4" id="KW-1185">Reference proteome</keyword>
<keyword evidence="1" id="KW-0175">Coiled coil</keyword>
<dbReference type="InterPro" id="IPR023220">
    <property type="entry name" value="T4SS_VirB5-domain"/>
</dbReference>
<dbReference type="SUPFAM" id="SSF101082">
    <property type="entry name" value="Typo IV secretion system protein TraC"/>
    <property type="match status" value="1"/>
</dbReference>
<dbReference type="CDD" id="cd14262">
    <property type="entry name" value="VirB5_like"/>
    <property type="match status" value="1"/>
</dbReference>
<name>A0A7T4TCA8_9BURK</name>
<feature type="coiled-coil region" evidence="1">
    <location>
        <begin position="31"/>
        <end position="58"/>
    </location>
</feature>